<protein>
    <submittedName>
        <fullName evidence="2">PIN domain-containing protein</fullName>
    </submittedName>
</protein>
<comment type="caution">
    <text evidence="2">The sequence shown here is derived from an EMBL/GenBank/DDBJ whole genome shotgun (WGS) entry which is preliminary data.</text>
</comment>
<dbReference type="Gene3D" id="3.40.50.1010">
    <property type="entry name" value="5'-nuclease"/>
    <property type="match status" value="1"/>
</dbReference>
<dbReference type="EMBL" id="JAEKNQ010000057">
    <property type="protein sequence ID" value="MBJ7604333.1"/>
    <property type="molecule type" value="Genomic_DNA"/>
</dbReference>
<dbReference type="Pfam" id="PF01850">
    <property type="entry name" value="PIN"/>
    <property type="match status" value="1"/>
</dbReference>
<evidence type="ECO:0000313" key="3">
    <source>
        <dbReference type="Proteomes" id="UP000620075"/>
    </source>
</evidence>
<sequence>MVALGDSKDPRHGAVRHVLESEAGRLVIPAPVTAEVDYLVRQRGGPEAGRRFLEDLSMGRLQVESLSVEEHRLALALHDRYFDLDLGLADLSVAVLAHRFRTRRILTFDERDFRTVRSLDGGSFTLLPADL</sequence>
<gene>
    <name evidence="2" type="ORF">JF888_14290</name>
</gene>
<organism evidence="2 3">
    <name type="scientific">Candidatus Dormiibacter inghamiae</name>
    <dbReference type="NCBI Taxonomy" id="3127013"/>
    <lineage>
        <taxon>Bacteria</taxon>
        <taxon>Bacillati</taxon>
        <taxon>Candidatus Dormiibacterota</taxon>
        <taxon>Candidatus Dormibacteria</taxon>
        <taxon>Candidatus Dormibacterales</taxon>
        <taxon>Candidatus Dormibacteraceae</taxon>
        <taxon>Candidatus Dormiibacter</taxon>
    </lineage>
</organism>
<dbReference type="InterPro" id="IPR029060">
    <property type="entry name" value="PIN-like_dom_sf"/>
</dbReference>
<evidence type="ECO:0000259" key="1">
    <source>
        <dbReference type="Pfam" id="PF01850"/>
    </source>
</evidence>
<reference evidence="2 3" key="1">
    <citation type="submission" date="2020-10" db="EMBL/GenBank/DDBJ databases">
        <title>Ca. Dormibacterota MAGs.</title>
        <authorList>
            <person name="Montgomery K."/>
        </authorList>
    </citation>
    <scope>NUCLEOTIDE SEQUENCE [LARGE SCALE GENOMIC DNA]</scope>
    <source>
        <strain evidence="2">SC8811_S16_3</strain>
    </source>
</reference>
<dbReference type="SUPFAM" id="SSF88723">
    <property type="entry name" value="PIN domain-like"/>
    <property type="match status" value="1"/>
</dbReference>
<name>A0A934KKB1_9BACT</name>
<dbReference type="InterPro" id="IPR002716">
    <property type="entry name" value="PIN_dom"/>
</dbReference>
<feature type="domain" description="PIN" evidence="1">
    <location>
        <begin position="5"/>
        <end position="116"/>
    </location>
</feature>
<proteinExistence type="predicted"/>
<dbReference type="Proteomes" id="UP000620075">
    <property type="component" value="Unassembled WGS sequence"/>
</dbReference>
<evidence type="ECO:0000313" key="2">
    <source>
        <dbReference type="EMBL" id="MBJ7604333.1"/>
    </source>
</evidence>
<dbReference type="AlphaFoldDB" id="A0A934KKB1"/>
<accession>A0A934KKB1</accession>